<dbReference type="CDD" id="cd13124">
    <property type="entry name" value="MATE_SpoVB_like"/>
    <property type="match status" value="1"/>
</dbReference>
<dbReference type="Proteomes" id="UP000323664">
    <property type="component" value="Unassembled WGS sequence"/>
</dbReference>
<dbReference type="Pfam" id="PF01943">
    <property type="entry name" value="Polysacc_synt"/>
    <property type="match status" value="1"/>
</dbReference>
<feature type="transmembrane region" description="Helical" evidence="8">
    <location>
        <begin position="158"/>
        <end position="179"/>
    </location>
</feature>
<dbReference type="InterPro" id="IPR050833">
    <property type="entry name" value="Poly_Biosynth_Transport"/>
</dbReference>
<keyword evidence="6 8" id="KW-1133">Transmembrane helix</keyword>
<feature type="transmembrane region" description="Helical" evidence="8">
    <location>
        <begin position="53"/>
        <end position="74"/>
    </location>
</feature>
<protein>
    <submittedName>
        <fullName evidence="9">Oligosaccharide flippase family protein</fullName>
    </submittedName>
</protein>
<dbReference type="GO" id="GO:0008360">
    <property type="term" value="P:regulation of cell shape"/>
    <property type="evidence" value="ECO:0007669"/>
    <property type="project" value="UniProtKB-KW"/>
</dbReference>
<accession>A0A5M9X0D3</accession>
<evidence type="ECO:0000313" key="10">
    <source>
        <dbReference type="Proteomes" id="UP000323664"/>
    </source>
</evidence>
<feature type="transmembrane region" description="Helical" evidence="8">
    <location>
        <begin position="445"/>
        <end position="465"/>
    </location>
</feature>
<proteinExistence type="predicted"/>
<name>A0A5M9X0D3_PAEAM</name>
<evidence type="ECO:0000256" key="1">
    <source>
        <dbReference type="ARBA" id="ARBA00004651"/>
    </source>
</evidence>
<comment type="caution">
    <text evidence="9">The sequence shown here is derived from an EMBL/GenBank/DDBJ whole genome shotgun (WGS) entry which is preliminary data.</text>
</comment>
<evidence type="ECO:0000256" key="7">
    <source>
        <dbReference type="ARBA" id="ARBA00023136"/>
    </source>
</evidence>
<keyword evidence="3 8" id="KW-0812">Transmembrane</keyword>
<feature type="transmembrane region" description="Helical" evidence="8">
    <location>
        <begin position="534"/>
        <end position="556"/>
    </location>
</feature>
<dbReference type="AlphaFoldDB" id="A0A5M9X0D3"/>
<comment type="subcellular location">
    <subcellularLocation>
        <location evidence="1">Cell membrane</location>
        <topology evidence="1">Multi-pass membrane protein</topology>
    </subcellularLocation>
</comment>
<dbReference type="InterPro" id="IPR024923">
    <property type="entry name" value="PG_synth_SpoVB"/>
</dbReference>
<evidence type="ECO:0000256" key="4">
    <source>
        <dbReference type="ARBA" id="ARBA00022960"/>
    </source>
</evidence>
<sequence>MKQPSSGTRLLQGAFILGLAAIISKIIGAFQKIPLQNLGGDGVFGIYNTVYPLYMLIITLAAAGLPLAVSKFVAEQNALGRPDESRRINRLSSMLLGGLGIITAVVMYGSASWIASLIGNQHVVPSIRAASLALLCVPLMTGLRGYFQGMQQMVPTAVSQVVEQTVRVTVMIVVLLWLIREDASIETVASGAMLGSVAGGCAGLIVMLGFIYRHRRKEQAVRFTDGETMFAEDRKKKGEAVCEESLDSGADRDIQGKMVEGDAFYAESECPREISQTRLSANASRECSKPGVVDHDVTVVGESGQAREIRRSNAEWIRTLLIYAIPVCLGSLAVPLMNLVDTFTVPRLLRGEGLDDVQTMVSFGIYNRGLPLVQLVTMLATSLSVLFIPAMAEARLKGGPEAVRQQAGMALRWFWLIGLAASAGLAVLADPINRMLYGDAAGTEALRYMALTAAGSTVSIIAAALLQGLGAVRAPAFSMLAAAGVKVLLNVMLVPALGISGAALAGAAAYMLAAGLNVALLARLTAMRPAPGAVLAKPALVIAAMSLAALGMAWAAEAVLGGLGIAATHRLAAMGMSLLGIAAGAAVFVLGAARTGLLTAAELAAMPKLGPRMAKLLRRLRVLH</sequence>
<keyword evidence="5" id="KW-0573">Peptidoglycan synthesis</keyword>
<feature type="transmembrane region" description="Helical" evidence="8">
    <location>
        <begin position="576"/>
        <end position="605"/>
    </location>
</feature>
<feature type="transmembrane region" description="Helical" evidence="8">
    <location>
        <begin position="320"/>
        <end position="340"/>
    </location>
</feature>
<evidence type="ECO:0000256" key="2">
    <source>
        <dbReference type="ARBA" id="ARBA00022475"/>
    </source>
</evidence>
<keyword evidence="2" id="KW-1003">Cell membrane</keyword>
<evidence type="ECO:0000256" key="6">
    <source>
        <dbReference type="ARBA" id="ARBA00022989"/>
    </source>
</evidence>
<feature type="transmembrane region" description="Helical" evidence="8">
    <location>
        <begin position="372"/>
        <end position="392"/>
    </location>
</feature>
<dbReference type="PANTHER" id="PTHR30250">
    <property type="entry name" value="PST FAMILY PREDICTED COLANIC ACID TRANSPORTER"/>
    <property type="match status" value="1"/>
</dbReference>
<feature type="transmembrane region" description="Helical" evidence="8">
    <location>
        <begin position="477"/>
        <end position="497"/>
    </location>
</feature>
<dbReference type="RefSeq" id="WP_123067080.1">
    <property type="nucleotide sequence ID" value="NZ_RIAS01000022.1"/>
</dbReference>
<feature type="transmembrane region" description="Helical" evidence="8">
    <location>
        <begin position="127"/>
        <end position="146"/>
    </location>
</feature>
<dbReference type="GO" id="GO:0005886">
    <property type="term" value="C:plasma membrane"/>
    <property type="evidence" value="ECO:0007669"/>
    <property type="project" value="UniProtKB-SubCell"/>
</dbReference>
<organism evidence="9 10">
    <name type="scientific">Paenibacillus amylolyticus</name>
    <dbReference type="NCBI Taxonomy" id="1451"/>
    <lineage>
        <taxon>Bacteria</taxon>
        <taxon>Bacillati</taxon>
        <taxon>Bacillota</taxon>
        <taxon>Bacilli</taxon>
        <taxon>Bacillales</taxon>
        <taxon>Paenibacillaceae</taxon>
        <taxon>Paenibacillus</taxon>
    </lineage>
</organism>
<evidence type="ECO:0000256" key="5">
    <source>
        <dbReference type="ARBA" id="ARBA00022984"/>
    </source>
</evidence>
<dbReference type="OrthoDB" id="9775950at2"/>
<evidence type="ECO:0000313" key="9">
    <source>
        <dbReference type="EMBL" id="KAA8787400.1"/>
    </source>
</evidence>
<dbReference type="EMBL" id="RIAS01000022">
    <property type="protein sequence ID" value="KAA8787400.1"/>
    <property type="molecule type" value="Genomic_DNA"/>
</dbReference>
<keyword evidence="7 8" id="KW-0472">Membrane</keyword>
<feature type="transmembrane region" description="Helical" evidence="8">
    <location>
        <begin position="191"/>
        <end position="212"/>
    </location>
</feature>
<gene>
    <name evidence="9" type="ORF">EC604_26570</name>
</gene>
<dbReference type="GO" id="GO:0009252">
    <property type="term" value="P:peptidoglycan biosynthetic process"/>
    <property type="evidence" value="ECO:0007669"/>
    <property type="project" value="UniProtKB-KW"/>
</dbReference>
<dbReference type="PANTHER" id="PTHR30250:SF21">
    <property type="entry name" value="LIPID II FLIPPASE MURJ"/>
    <property type="match status" value="1"/>
</dbReference>
<dbReference type="Pfam" id="PF03023">
    <property type="entry name" value="MurJ"/>
    <property type="match status" value="1"/>
</dbReference>
<dbReference type="InterPro" id="IPR002797">
    <property type="entry name" value="Polysacc_synth"/>
</dbReference>
<keyword evidence="4" id="KW-0133">Cell shape</keyword>
<evidence type="ECO:0000256" key="8">
    <source>
        <dbReference type="SAM" id="Phobius"/>
    </source>
</evidence>
<reference evidence="9 10" key="1">
    <citation type="journal article" date="2019" name="J. Ind. Microbiol. Biotechnol.">
        <title>Paenibacillus amylolyticus 27C64 has a diverse set of carbohydrate-active enzymes and complete pectin deconstruction system.</title>
        <authorList>
            <person name="Keggi C."/>
            <person name="Doran-Peterson J."/>
        </authorList>
    </citation>
    <scope>NUCLEOTIDE SEQUENCE [LARGE SCALE GENOMIC DNA]</scope>
    <source>
        <strain evidence="9 10">27C64</strain>
    </source>
</reference>
<feature type="transmembrane region" description="Helical" evidence="8">
    <location>
        <begin position="503"/>
        <end position="522"/>
    </location>
</feature>
<feature type="transmembrane region" description="Helical" evidence="8">
    <location>
        <begin position="95"/>
        <end position="115"/>
    </location>
</feature>
<evidence type="ECO:0000256" key="3">
    <source>
        <dbReference type="ARBA" id="ARBA00022692"/>
    </source>
</evidence>
<dbReference type="InterPro" id="IPR004268">
    <property type="entry name" value="MurJ"/>
</dbReference>
<feature type="transmembrane region" description="Helical" evidence="8">
    <location>
        <begin position="413"/>
        <end position="433"/>
    </location>
</feature>